<keyword evidence="2" id="KW-0418">Kinase</keyword>
<feature type="transmembrane region" description="Helical" evidence="4">
    <location>
        <begin position="96"/>
        <end position="114"/>
    </location>
</feature>
<proteinExistence type="predicted"/>
<dbReference type="GO" id="GO:0000160">
    <property type="term" value="P:phosphorelay signal transduction system"/>
    <property type="evidence" value="ECO:0007669"/>
    <property type="project" value="UniProtKB-KW"/>
</dbReference>
<keyword evidence="7" id="KW-1185">Reference proteome</keyword>
<gene>
    <name evidence="6" type="ORF">B1813_00140</name>
</gene>
<evidence type="ECO:0000256" key="1">
    <source>
        <dbReference type="ARBA" id="ARBA00022679"/>
    </source>
</evidence>
<keyword evidence="4" id="KW-0812">Transmembrane</keyword>
<dbReference type="Gene3D" id="3.30.565.10">
    <property type="entry name" value="Histidine kinase-like ATPase, C-terminal domain"/>
    <property type="match status" value="1"/>
</dbReference>
<dbReference type="EMBL" id="MWIH01000002">
    <property type="protein sequence ID" value="OQO94568.1"/>
    <property type="molecule type" value="Genomic_DNA"/>
</dbReference>
<sequence length="374" mass="39275">MERTGESVRRLGRFGRRYAAALRLAILLPLGTIALLRAGPAHLPATVLVVAAVVLWTAAYCWWSARSESPAPVVADVLVLLAVSSSVLVTDAVEDVNVGWLRLLITFACVAWQWHTPPLTGVLAALVSCGGLVAVVALAGGEAPLLRSVAWAAVAALLSRVSWTLVRRAARRADRAADEAALARREALVATAVRAEERDLATALHDTAATTLLMVGTGQVSGSAEWLPGQARRDLDRLRSDPGHATGHTDLVDLVRTGLATTRLRVDFDAPPSLRVPSGVARAIADAAGEALANVRRHAGTDEATVRLTGDTTGLRLDIVDKGAGFDTADVAVTRRGLRESVHGRLSRIGGCATVTSAPGEGTVVELAWSARHD</sequence>
<evidence type="ECO:0000313" key="7">
    <source>
        <dbReference type="Proteomes" id="UP000192591"/>
    </source>
</evidence>
<keyword evidence="4" id="KW-0472">Membrane</keyword>
<feature type="transmembrane region" description="Helical" evidence="4">
    <location>
        <begin position="45"/>
        <end position="63"/>
    </location>
</feature>
<name>A0A1V9ABY2_SACPI</name>
<comment type="caution">
    <text evidence="6">The sequence shown here is derived from an EMBL/GenBank/DDBJ whole genome shotgun (WGS) entry which is preliminary data.</text>
</comment>
<dbReference type="CDD" id="cd16917">
    <property type="entry name" value="HATPase_UhpB-NarQ-NarX-like"/>
    <property type="match status" value="1"/>
</dbReference>
<dbReference type="RefSeq" id="WP_081190019.1">
    <property type="nucleotide sequence ID" value="NZ_MWIH01000002.1"/>
</dbReference>
<dbReference type="PANTHER" id="PTHR24421">
    <property type="entry name" value="NITRATE/NITRITE SENSOR PROTEIN NARX-RELATED"/>
    <property type="match status" value="1"/>
</dbReference>
<dbReference type="AlphaFoldDB" id="A0A1V9ABY2"/>
<dbReference type="InterPro" id="IPR036890">
    <property type="entry name" value="HATPase_C_sf"/>
</dbReference>
<reference evidence="6 7" key="1">
    <citation type="submission" date="2017-02" db="EMBL/GenBank/DDBJ databases">
        <title>Draft genome of Saccharomonospora sp. 154.</title>
        <authorList>
            <person name="Alonso-Carmona G.S."/>
            <person name="De La Haba R."/>
            <person name="Vera-Gargallo B."/>
            <person name="Sandoval-Trujillo A.H."/>
            <person name="Ramirez-Duran N."/>
            <person name="Ventosa A."/>
        </authorList>
    </citation>
    <scope>NUCLEOTIDE SEQUENCE [LARGE SCALE GENOMIC DNA]</scope>
    <source>
        <strain evidence="6 7">LRS4.154</strain>
    </source>
</reference>
<dbReference type="Pfam" id="PF02518">
    <property type="entry name" value="HATPase_c"/>
    <property type="match status" value="1"/>
</dbReference>
<accession>A0A1V9ABY2</accession>
<protein>
    <recommendedName>
        <fullName evidence="5">Histidine kinase/HSP90-like ATPase domain-containing protein</fullName>
    </recommendedName>
</protein>
<evidence type="ECO:0000313" key="6">
    <source>
        <dbReference type="EMBL" id="OQO94568.1"/>
    </source>
</evidence>
<feature type="transmembrane region" description="Helical" evidence="4">
    <location>
        <begin position="70"/>
        <end position="90"/>
    </location>
</feature>
<feature type="domain" description="Histidine kinase/HSP90-like ATPase" evidence="5">
    <location>
        <begin position="281"/>
        <end position="368"/>
    </location>
</feature>
<keyword evidence="4" id="KW-1133">Transmembrane helix</keyword>
<dbReference type="Proteomes" id="UP000192591">
    <property type="component" value="Unassembled WGS sequence"/>
</dbReference>
<dbReference type="InterPro" id="IPR050482">
    <property type="entry name" value="Sensor_HK_TwoCompSys"/>
</dbReference>
<evidence type="ECO:0000256" key="4">
    <source>
        <dbReference type="SAM" id="Phobius"/>
    </source>
</evidence>
<dbReference type="GO" id="GO:0016301">
    <property type="term" value="F:kinase activity"/>
    <property type="evidence" value="ECO:0007669"/>
    <property type="project" value="UniProtKB-KW"/>
</dbReference>
<dbReference type="InterPro" id="IPR003594">
    <property type="entry name" value="HATPase_dom"/>
</dbReference>
<evidence type="ECO:0000256" key="3">
    <source>
        <dbReference type="ARBA" id="ARBA00023012"/>
    </source>
</evidence>
<organism evidence="6 7">
    <name type="scientific">Saccharomonospora piscinae</name>
    <dbReference type="NCBI Taxonomy" id="687388"/>
    <lineage>
        <taxon>Bacteria</taxon>
        <taxon>Bacillati</taxon>
        <taxon>Actinomycetota</taxon>
        <taxon>Actinomycetes</taxon>
        <taxon>Pseudonocardiales</taxon>
        <taxon>Pseudonocardiaceae</taxon>
        <taxon>Saccharomonospora</taxon>
    </lineage>
</organism>
<evidence type="ECO:0000256" key="2">
    <source>
        <dbReference type="ARBA" id="ARBA00022777"/>
    </source>
</evidence>
<feature type="transmembrane region" description="Helical" evidence="4">
    <location>
        <begin position="121"/>
        <end position="139"/>
    </location>
</feature>
<dbReference type="SUPFAM" id="SSF55874">
    <property type="entry name" value="ATPase domain of HSP90 chaperone/DNA topoisomerase II/histidine kinase"/>
    <property type="match status" value="1"/>
</dbReference>
<keyword evidence="1" id="KW-0808">Transferase</keyword>
<dbReference type="PANTHER" id="PTHR24421:SF61">
    <property type="entry name" value="OXYGEN SENSOR HISTIDINE KINASE NREB"/>
    <property type="match status" value="1"/>
</dbReference>
<evidence type="ECO:0000259" key="5">
    <source>
        <dbReference type="Pfam" id="PF02518"/>
    </source>
</evidence>
<feature type="transmembrane region" description="Helical" evidence="4">
    <location>
        <begin position="145"/>
        <end position="166"/>
    </location>
</feature>
<keyword evidence="3" id="KW-0902">Two-component regulatory system</keyword>
<feature type="transmembrane region" description="Helical" evidence="4">
    <location>
        <begin position="20"/>
        <end position="39"/>
    </location>
</feature>
<dbReference type="STRING" id="1962155.B1813_00140"/>